<dbReference type="PROSITE" id="PS00107">
    <property type="entry name" value="PROTEIN_KINASE_ATP"/>
    <property type="match status" value="1"/>
</dbReference>
<protein>
    <recommendedName>
        <fullName evidence="5">Protein kinase domain-containing protein</fullName>
    </recommendedName>
</protein>
<dbReference type="InterPro" id="IPR011009">
    <property type="entry name" value="Kinase-like_dom_sf"/>
</dbReference>
<dbReference type="Pfam" id="PF00069">
    <property type="entry name" value="Pkinase"/>
    <property type="match status" value="1"/>
</dbReference>
<evidence type="ECO:0000256" key="3">
    <source>
        <dbReference type="PROSITE-ProRule" id="PRU10141"/>
    </source>
</evidence>
<dbReference type="InterPro" id="IPR000719">
    <property type="entry name" value="Prot_kinase_dom"/>
</dbReference>
<dbReference type="GO" id="GO:0035556">
    <property type="term" value="P:intracellular signal transduction"/>
    <property type="evidence" value="ECO:0007669"/>
    <property type="project" value="TreeGrafter"/>
</dbReference>
<evidence type="ECO:0000256" key="2">
    <source>
        <dbReference type="ARBA" id="ARBA00022840"/>
    </source>
</evidence>
<dbReference type="GO" id="GO:0005737">
    <property type="term" value="C:cytoplasm"/>
    <property type="evidence" value="ECO:0007669"/>
    <property type="project" value="TreeGrafter"/>
</dbReference>
<dbReference type="GO" id="GO:0004674">
    <property type="term" value="F:protein serine/threonine kinase activity"/>
    <property type="evidence" value="ECO:0007669"/>
    <property type="project" value="TreeGrafter"/>
</dbReference>
<proteinExistence type="predicted"/>
<feature type="region of interest" description="Disordered" evidence="4">
    <location>
        <begin position="807"/>
        <end position="830"/>
    </location>
</feature>
<feature type="binding site" evidence="3">
    <location>
        <position position="460"/>
    </location>
    <ligand>
        <name>ATP</name>
        <dbReference type="ChEBI" id="CHEBI:30616"/>
    </ligand>
</feature>
<dbReference type="PROSITE" id="PS00108">
    <property type="entry name" value="PROTEIN_KINASE_ST"/>
    <property type="match status" value="1"/>
</dbReference>
<dbReference type="EMBL" id="HBEZ01050681">
    <property type="protein sequence ID" value="CAD8652814.1"/>
    <property type="molecule type" value="Transcribed_RNA"/>
</dbReference>
<dbReference type="CDD" id="cd14003">
    <property type="entry name" value="STKc_AMPK-like"/>
    <property type="match status" value="1"/>
</dbReference>
<feature type="region of interest" description="Disordered" evidence="4">
    <location>
        <begin position="279"/>
        <end position="298"/>
    </location>
</feature>
<dbReference type="SUPFAM" id="SSF56112">
    <property type="entry name" value="Protein kinase-like (PK-like)"/>
    <property type="match status" value="1"/>
</dbReference>
<sequence length="846" mass="93151">MSIITNGTTVPFKMRDKDSKLSQLRIPDFARLHAMENERAARWKERNNKPPTVPKGFRLTNVAAAGHVNNVQHAPAQRPFAREYRAYDDKKVDDDPNSQAAVVTNCSVTNRQSMCPAFSSGSKFVNKVKEARAGAASCECEQIDENLNRQGTQIPVVYCTDHSANDERSVSQRAGPPSSSVLYPGAFRGPKTSSVISTQRYVARPLPRPVVESWKSSAALQNPLALIQGATMTIPDNIAGASGNQIMFSKTGRHLDGPKLGASTAPMAAANYQQIASPLSQSPSNWKNDAASGGGQPLSAHSIQIQAPTQRMTEVEKLLPQQHQSQCPETGLLRRHSANDDSAQISHGADSARRYSSPVEAAAAAQHALVRPWRESMAQGGRIEAVGTQVKSAPDISRIEGRDKVAADLRYLIERIPADSMAQDFSSLDFYQFGKTLGVGAYGKVKLGLQVLTGEKVAIKMFESNKIADPNSKRRGAREIRILKALQHPRIVRLFEVVESATRKHVIMEYASGGDLCHYVREKKRLSEGESARLFMQITDALSYCHRRGVVHRDVKLDNLLLDAVGNVKLADFGFSVTFFHGQKLKKACGSPSYAAPEIVTRKPYHPPGVDVWSLGVVLYAMVCGYFPFHGSTSQDLCRRIASGKFECPAFMSAECRDLVRRMLSVDTSRRTSLADAEQHSWCRGNRSNVVIPTPVTTRPATENRIDAELSIDSLQECRVMQVEPDLGLIKEVEKLGFRRQYISKVHIGLGMRDGHIKLTADLFPPLQCVGHSRHNLCSTCYWLLFMKRSSCKCPLESEPCQASVESSSNQITLKPRPPPVERPNSASLSSCTTYRRLGISDIEAT</sequence>
<dbReference type="PROSITE" id="PS50011">
    <property type="entry name" value="PROTEIN_KINASE_DOM"/>
    <property type="match status" value="1"/>
</dbReference>
<organism evidence="6">
    <name type="scientific">Cryptomonas curvata</name>
    <dbReference type="NCBI Taxonomy" id="233186"/>
    <lineage>
        <taxon>Eukaryota</taxon>
        <taxon>Cryptophyceae</taxon>
        <taxon>Cryptomonadales</taxon>
        <taxon>Cryptomonadaceae</taxon>
        <taxon>Cryptomonas</taxon>
    </lineage>
</organism>
<dbReference type="InterPro" id="IPR017441">
    <property type="entry name" value="Protein_kinase_ATP_BS"/>
</dbReference>
<keyword evidence="2 3" id="KW-0067">ATP-binding</keyword>
<keyword evidence="1 3" id="KW-0547">Nucleotide-binding</keyword>
<evidence type="ECO:0000256" key="1">
    <source>
        <dbReference type="ARBA" id="ARBA00022741"/>
    </source>
</evidence>
<feature type="domain" description="Protein kinase" evidence="5">
    <location>
        <begin position="431"/>
        <end position="683"/>
    </location>
</feature>
<dbReference type="Gene3D" id="1.10.510.10">
    <property type="entry name" value="Transferase(Phosphotransferase) domain 1"/>
    <property type="match status" value="1"/>
</dbReference>
<dbReference type="AlphaFoldDB" id="A0A7S0QWR5"/>
<reference evidence="6" key="1">
    <citation type="submission" date="2021-01" db="EMBL/GenBank/DDBJ databases">
        <authorList>
            <person name="Corre E."/>
            <person name="Pelletier E."/>
            <person name="Niang G."/>
            <person name="Scheremetjew M."/>
            <person name="Finn R."/>
            <person name="Kale V."/>
            <person name="Holt S."/>
            <person name="Cochrane G."/>
            <person name="Meng A."/>
            <person name="Brown T."/>
            <person name="Cohen L."/>
        </authorList>
    </citation>
    <scope>NUCLEOTIDE SEQUENCE</scope>
    <source>
        <strain evidence="6">CCAP979/52</strain>
    </source>
</reference>
<evidence type="ECO:0000256" key="4">
    <source>
        <dbReference type="SAM" id="MobiDB-lite"/>
    </source>
</evidence>
<name>A0A7S0QWR5_9CRYP</name>
<dbReference type="InterPro" id="IPR008271">
    <property type="entry name" value="Ser/Thr_kinase_AS"/>
</dbReference>
<dbReference type="FunFam" id="1.10.510.10:FF:000571">
    <property type="entry name" value="Maternal embryonic leucine zipper kinase"/>
    <property type="match status" value="1"/>
</dbReference>
<gene>
    <name evidence="6" type="ORF">CCUR1050_LOCUS27844</name>
</gene>
<dbReference type="FunFam" id="3.30.200.20:FF:000042">
    <property type="entry name" value="Aurora kinase A"/>
    <property type="match status" value="1"/>
</dbReference>
<dbReference type="SMART" id="SM00220">
    <property type="entry name" value="S_TKc"/>
    <property type="match status" value="1"/>
</dbReference>
<evidence type="ECO:0000259" key="5">
    <source>
        <dbReference type="PROSITE" id="PS50011"/>
    </source>
</evidence>
<evidence type="ECO:0000313" key="6">
    <source>
        <dbReference type="EMBL" id="CAD8652814.1"/>
    </source>
</evidence>
<dbReference type="GO" id="GO:0005524">
    <property type="term" value="F:ATP binding"/>
    <property type="evidence" value="ECO:0007669"/>
    <property type="project" value="UniProtKB-UniRule"/>
</dbReference>
<dbReference type="PANTHER" id="PTHR24346:SF30">
    <property type="entry name" value="MATERNAL EMBRYONIC LEUCINE ZIPPER KINASE"/>
    <property type="match status" value="1"/>
</dbReference>
<accession>A0A7S0QWR5</accession>
<dbReference type="PANTHER" id="PTHR24346">
    <property type="entry name" value="MAP/MICROTUBULE AFFINITY-REGULATING KINASE"/>
    <property type="match status" value="1"/>
</dbReference>